<feature type="transmembrane region" description="Helical" evidence="1">
    <location>
        <begin position="55"/>
        <end position="75"/>
    </location>
</feature>
<dbReference type="eggNOG" id="ENOG50342WI">
    <property type="taxonomic scope" value="Bacteria"/>
</dbReference>
<name>A0A0N8KGW1_9BACT</name>
<evidence type="ECO:0000256" key="1">
    <source>
        <dbReference type="SAM" id="Phobius"/>
    </source>
</evidence>
<keyword evidence="1" id="KW-0472">Membrane</keyword>
<comment type="caution">
    <text evidence="2">The sequence shown here is derived from an EMBL/GenBank/DDBJ whole genome shotgun (WGS) entry which is preliminary data.</text>
</comment>
<dbReference type="OrthoDB" id="980756at2"/>
<dbReference type="Proteomes" id="UP000050421">
    <property type="component" value="Unassembled WGS sequence"/>
</dbReference>
<feature type="transmembrane region" description="Helical" evidence="1">
    <location>
        <begin position="82"/>
        <end position="103"/>
    </location>
</feature>
<organism evidence="2 3">
    <name type="scientific">Algoriphagus marincola HL-49</name>
    <dbReference type="NCBI Taxonomy" id="1305737"/>
    <lineage>
        <taxon>Bacteria</taxon>
        <taxon>Pseudomonadati</taxon>
        <taxon>Bacteroidota</taxon>
        <taxon>Cytophagia</taxon>
        <taxon>Cytophagales</taxon>
        <taxon>Cyclobacteriaceae</taxon>
        <taxon>Algoriphagus</taxon>
    </lineage>
</organism>
<dbReference type="PATRIC" id="fig|1305737.6.peg.1846"/>
<feature type="transmembrane region" description="Helical" evidence="1">
    <location>
        <begin position="12"/>
        <end position="35"/>
    </location>
</feature>
<evidence type="ECO:0000313" key="3">
    <source>
        <dbReference type="Proteomes" id="UP000050421"/>
    </source>
</evidence>
<dbReference type="AlphaFoldDB" id="A0A0N8KGW1"/>
<dbReference type="STRING" id="1305737.GCA_000526355_02830"/>
<reference evidence="2 3" key="1">
    <citation type="submission" date="2015-09" db="EMBL/GenBank/DDBJ databases">
        <title>Identification and resolution of microdiversity through metagenomic sequencing of parallel consortia.</title>
        <authorList>
            <person name="Nelson W.C."/>
            <person name="Romine M.F."/>
            <person name="Lindemann S.R."/>
        </authorList>
    </citation>
    <scope>NUCLEOTIDE SEQUENCE [LARGE SCALE GENOMIC DNA]</scope>
    <source>
        <strain evidence="2">HL-49</strain>
    </source>
</reference>
<keyword evidence="1" id="KW-0812">Transmembrane</keyword>
<dbReference type="EMBL" id="LJXT01000027">
    <property type="protein sequence ID" value="KPQ18042.1"/>
    <property type="molecule type" value="Genomic_DNA"/>
</dbReference>
<keyword evidence="1" id="KW-1133">Transmembrane helix</keyword>
<proteinExistence type="predicted"/>
<feature type="transmembrane region" description="Helical" evidence="1">
    <location>
        <begin position="115"/>
        <end position="134"/>
    </location>
</feature>
<accession>A0A0N8KGW1</accession>
<gene>
    <name evidence="2" type="ORF">HLUCCX10_05915</name>
</gene>
<sequence>MDQKPDFPIFPMHFRGLLLLAGMYTIAWSAFFKWFGEELIAWLAIQPGQVFDVPAMWYGNLGLVVGLIIFVSAFYPVSWVYLILAGLTGKIILTIWFSLGFLPDLDWNKRTGFHLIFNELLWLIPLILIFLRALQVREYLRKEETSS</sequence>
<protein>
    <submittedName>
        <fullName evidence="2">Uncharacterized protein</fullName>
    </submittedName>
</protein>
<evidence type="ECO:0000313" key="2">
    <source>
        <dbReference type="EMBL" id="KPQ18042.1"/>
    </source>
</evidence>